<name>A0AAW2EW61_9HYME</name>
<gene>
    <name evidence="1" type="ORF">PUN28_016296</name>
</gene>
<comment type="caution">
    <text evidence="1">The sequence shown here is derived from an EMBL/GenBank/DDBJ whole genome shotgun (WGS) entry which is preliminary data.</text>
</comment>
<reference evidence="1 2" key="1">
    <citation type="submission" date="2023-03" db="EMBL/GenBank/DDBJ databases">
        <title>High recombination rates correlate with genetic variation in Cardiocondyla obscurior ants.</title>
        <authorList>
            <person name="Errbii M."/>
        </authorList>
    </citation>
    <scope>NUCLEOTIDE SEQUENCE [LARGE SCALE GENOMIC DNA]</scope>
    <source>
        <strain evidence="1">Alpha-2009</strain>
        <tissue evidence="1">Whole body</tissue>
    </source>
</reference>
<accession>A0AAW2EW61</accession>
<organism evidence="1 2">
    <name type="scientific">Cardiocondyla obscurior</name>
    <dbReference type="NCBI Taxonomy" id="286306"/>
    <lineage>
        <taxon>Eukaryota</taxon>
        <taxon>Metazoa</taxon>
        <taxon>Ecdysozoa</taxon>
        <taxon>Arthropoda</taxon>
        <taxon>Hexapoda</taxon>
        <taxon>Insecta</taxon>
        <taxon>Pterygota</taxon>
        <taxon>Neoptera</taxon>
        <taxon>Endopterygota</taxon>
        <taxon>Hymenoptera</taxon>
        <taxon>Apocrita</taxon>
        <taxon>Aculeata</taxon>
        <taxon>Formicoidea</taxon>
        <taxon>Formicidae</taxon>
        <taxon>Myrmicinae</taxon>
        <taxon>Cardiocondyla</taxon>
    </lineage>
</organism>
<sequence length="123" mass="14415">MLFNLSHIFCAALVKFYLLVHEKRKNIKDARFFKYRAISSGFLSRGFRSIGRAYDTSREETKRYLRLVCGAPCIIRSGAVDGDNAHGSRVRWGLGHHEYEHNGRRRYRLLNWSPYGKPVRPRN</sequence>
<dbReference type="AlphaFoldDB" id="A0AAW2EW61"/>
<protein>
    <submittedName>
        <fullName evidence="1">Uncharacterized protein</fullName>
    </submittedName>
</protein>
<evidence type="ECO:0000313" key="1">
    <source>
        <dbReference type="EMBL" id="KAL0106486.1"/>
    </source>
</evidence>
<dbReference type="EMBL" id="JADYXP020000018">
    <property type="protein sequence ID" value="KAL0106486.1"/>
    <property type="molecule type" value="Genomic_DNA"/>
</dbReference>
<keyword evidence="2" id="KW-1185">Reference proteome</keyword>
<proteinExistence type="predicted"/>
<dbReference type="Proteomes" id="UP001430953">
    <property type="component" value="Unassembled WGS sequence"/>
</dbReference>
<evidence type="ECO:0000313" key="2">
    <source>
        <dbReference type="Proteomes" id="UP001430953"/>
    </source>
</evidence>